<dbReference type="EMBL" id="LXTC01000002">
    <property type="protein sequence ID" value="OBA22349.1"/>
    <property type="molecule type" value="Genomic_DNA"/>
</dbReference>
<dbReference type="InterPro" id="IPR006722">
    <property type="entry name" value="Sedlin"/>
</dbReference>
<evidence type="ECO:0000313" key="2">
    <source>
        <dbReference type="Proteomes" id="UP000092555"/>
    </source>
</evidence>
<dbReference type="GO" id="GO:0005737">
    <property type="term" value="C:cytoplasm"/>
    <property type="evidence" value="ECO:0007669"/>
    <property type="project" value="GOC"/>
</dbReference>
<dbReference type="AlphaFoldDB" id="A0A1A0HE22"/>
<gene>
    <name evidence="1" type="ORF">METBIDRAFT_39128</name>
</gene>
<reference evidence="1 2" key="1">
    <citation type="submission" date="2016-05" db="EMBL/GenBank/DDBJ databases">
        <title>Comparative genomics of biotechnologically important yeasts.</title>
        <authorList>
            <consortium name="DOE Joint Genome Institute"/>
            <person name="Riley R."/>
            <person name="Haridas S."/>
            <person name="Wolfe K.H."/>
            <person name="Lopes M.R."/>
            <person name="Hittinger C.T."/>
            <person name="Goker M."/>
            <person name="Salamov A."/>
            <person name="Wisecaver J."/>
            <person name="Long T.M."/>
            <person name="Aerts A.L."/>
            <person name="Barry K."/>
            <person name="Choi C."/>
            <person name="Clum A."/>
            <person name="Coughlan A.Y."/>
            <person name="Deshpande S."/>
            <person name="Douglass A.P."/>
            <person name="Hanson S.J."/>
            <person name="Klenk H.-P."/>
            <person name="LaButti K."/>
            <person name="Lapidus A."/>
            <person name="Lindquist E."/>
            <person name="Lipzen A."/>
            <person name="Meier-kolthoff J.P."/>
            <person name="Ohm R.A."/>
            <person name="Otillar R.P."/>
            <person name="Pangilinan J."/>
            <person name="Peng Y."/>
            <person name="Rokas A."/>
            <person name="Rosa C.A."/>
            <person name="Scheuner C."/>
            <person name="Sibirny A.A."/>
            <person name="Slot J.C."/>
            <person name="Stielow J.B."/>
            <person name="Sun H."/>
            <person name="Kurtzman C.P."/>
            <person name="Blackwell M."/>
            <person name="Grigoriev I.V."/>
            <person name="Jeffries T.W."/>
        </authorList>
    </citation>
    <scope>NUCLEOTIDE SEQUENCE [LARGE SCALE GENOMIC DNA]</scope>
    <source>
        <strain evidence="1 2">NRRL YB-4993</strain>
    </source>
</reference>
<dbReference type="OrthoDB" id="18320at2759"/>
<dbReference type="GeneID" id="30030071"/>
<sequence length="173" mass="19205">MSTAPKTPTAAKTTAAKSASVLFVSLVSRDDKPLYIQSFEGAENAHALPQHAGQFLKYNFLSHMALDVFASPMSLHLREQQEDHDGVLLLFIQDDVYVYGMETNNGLKVVVGASNEIGARPALRLLFLRIHRAYLKTVCNPFTDVSSAGDCEQMLHTPAFERRMHALVGDWEK</sequence>
<dbReference type="PANTHER" id="PTHR12403">
    <property type="entry name" value="TRAFFICKING PROTEIN PARTICLE COMPLEX SUBUNIT 2"/>
    <property type="match status" value="1"/>
</dbReference>
<organism evidence="1 2">
    <name type="scientific">Metschnikowia bicuspidata var. bicuspidata NRRL YB-4993</name>
    <dbReference type="NCBI Taxonomy" id="869754"/>
    <lineage>
        <taxon>Eukaryota</taxon>
        <taxon>Fungi</taxon>
        <taxon>Dikarya</taxon>
        <taxon>Ascomycota</taxon>
        <taxon>Saccharomycotina</taxon>
        <taxon>Pichiomycetes</taxon>
        <taxon>Metschnikowiaceae</taxon>
        <taxon>Metschnikowia</taxon>
    </lineage>
</organism>
<proteinExistence type="predicted"/>
<dbReference type="Pfam" id="PF04628">
    <property type="entry name" value="Sedlin_N"/>
    <property type="match status" value="1"/>
</dbReference>
<dbReference type="GO" id="GO:0006888">
    <property type="term" value="P:endoplasmic reticulum to Golgi vesicle-mediated transport"/>
    <property type="evidence" value="ECO:0007669"/>
    <property type="project" value="InterPro"/>
</dbReference>
<accession>A0A1A0HE22</accession>
<keyword evidence="2" id="KW-1185">Reference proteome</keyword>
<evidence type="ECO:0000313" key="1">
    <source>
        <dbReference type="EMBL" id="OBA22349.1"/>
    </source>
</evidence>
<protein>
    <submittedName>
        <fullName evidence="1">Snare-like protein</fullName>
    </submittedName>
</protein>
<name>A0A1A0HE22_9ASCO</name>
<dbReference type="RefSeq" id="XP_018712845.1">
    <property type="nucleotide sequence ID" value="XM_018857095.1"/>
</dbReference>
<dbReference type="SUPFAM" id="SSF64356">
    <property type="entry name" value="SNARE-like"/>
    <property type="match status" value="1"/>
</dbReference>
<comment type="caution">
    <text evidence="1">The sequence shown here is derived from an EMBL/GenBank/DDBJ whole genome shotgun (WGS) entry which is preliminary data.</text>
</comment>
<dbReference type="InterPro" id="IPR011012">
    <property type="entry name" value="Longin-like_dom_sf"/>
</dbReference>
<dbReference type="STRING" id="869754.A0A1A0HE22"/>
<dbReference type="Gene3D" id="3.30.450.70">
    <property type="match status" value="1"/>
</dbReference>
<dbReference type="Proteomes" id="UP000092555">
    <property type="component" value="Unassembled WGS sequence"/>
</dbReference>